<comment type="caution">
    <text evidence="1">The sequence shown here is derived from an EMBL/GenBank/DDBJ whole genome shotgun (WGS) entry which is preliminary data.</text>
</comment>
<sequence length="112" mass="12211">MFGDSVLMDQTVTLLRSVKGEDERGNETWTDTETEVQGCSVQALDSVEYLSSADQIISRWQFLGPPGMGLKATDRIKVSDGEVYQVDGKPSVARSLSPFLSHTTAILKEVTG</sequence>
<evidence type="ECO:0008006" key="3">
    <source>
        <dbReference type="Google" id="ProtNLM"/>
    </source>
</evidence>
<protein>
    <recommendedName>
        <fullName evidence="3">Head-to-tail stopper</fullName>
    </recommendedName>
</protein>
<organism evidence="1 2">
    <name type="scientific">Streptomyces enissocaesilis</name>
    <dbReference type="NCBI Taxonomy" id="332589"/>
    <lineage>
        <taxon>Bacteria</taxon>
        <taxon>Bacillati</taxon>
        <taxon>Actinomycetota</taxon>
        <taxon>Actinomycetes</taxon>
        <taxon>Kitasatosporales</taxon>
        <taxon>Streptomycetaceae</taxon>
        <taxon>Streptomyces</taxon>
        <taxon>Streptomyces rochei group</taxon>
    </lineage>
</organism>
<reference evidence="2" key="1">
    <citation type="journal article" date="2019" name="Int. J. Syst. Evol. Microbiol.">
        <title>The Global Catalogue of Microorganisms (GCM) 10K type strain sequencing project: providing services to taxonomists for standard genome sequencing and annotation.</title>
        <authorList>
            <consortium name="The Broad Institute Genomics Platform"/>
            <consortium name="The Broad Institute Genome Sequencing Center for Infectious Disease"/>
            <person name="Wu L."/>
            <person name="Ma J."/>
        </authorList>
    </citation>
    <scope>NUCLEOTIDE SEQUENCE [LARGE SCALE GENOMIC DNA]</scope>
    <source>
        <strain evidence="2">JCM 9088</strain>
    </source>
</reference>
<accession>A0ABP6K8A1</accession>
<name>A0ABP6K8A1_9ACTN</name>
<keyword evidence="2" id="KW-1185">Reference proteome</keyword>
<evidence type="ECO:0000313" key="2">
    <source>
        <dbReference type="Proteomes" id="UP001500403"/>
    </source>
</evidence>
<gene>
    <name evidence="1" type="ORF">GCM10010446_65050</name>
</gene>
<evidence type="ECO:0000313" key="1">
    <source>
        <dbReference type="EMBL" id="GAA2971296.1"/>
    </source>
</evidence>
<dbReference type="Proteomes" id="UP001500403">
    <property type="component" value="Unassembled WGS sequence"/>
</dbReference>
<dbReference type="EMBL" id="BAAAUD010000103">
    <property type="protein sequence ID" value="GAA2971296.1"/>
    <property type="molecule type" value="Genomic_DNA"/>
</dbReference>
<proteinExistence type="predicted"/>